<organism evidence="3 4">
    <name type="scientific">Candidatus Phaeomarinibacter ectocarpi</name>
    <dbReference type="NCBI Taxonomy" id="1458461"/>
    <lineage>
        <taxon>Bacteria</taxon>
        <taxon>Pseudomonadati</taxon>
        <taxon>Pseudomonadota</taxon>
        <taxon>Alphaproteobacteria</taxon>
        <taxon>Hyphomicrobiales</taxon>
        <taxon>Parvibaculaceae</taxon>
        <taxon>Candidatus Phaeomarinibacter</taxon>
    </lineage>
</organism>
<name>X5M9V1_9HYPH</name>
<protein>
    <recommendedName>
        <fullName evidence="2">UPF0301 protein BN1012_Phect2225</fullName>
    </recommendedName>
</protein>
<sequence length="203" mass="21368">MSFSDDPFVPQPGEAGLTGSLQGRFLIAMPSMEDSRFARTVIYMCSHSAEGAMGLVINKPSDQITFVDLMEQLSIETDRRTVPSIPILAGGPVDGGRGFVLHSPEYDGANSTIQVGNGVRLTATTDVIRAIADGDGPHDKLVALGYAGWEAGQLEAEIKANGWLVSDAQPDIIFAPDIGSKWTQALATLGVDPSLLSGETGHA</sequence>
<dbReference type="EMBL" id="HG966617">
    <property type="protein sequence ID" value="CDO60438.1"/>
    <property type="molecule type" value="Genomic_DNA"/>
</dbReference>
<dbReference type="HOGENOM" id="CLU_057596_1_0_5"/>
<dbReference type="Gene3D" id="3.40.1740.10">
    <property type="entry name" value="VC0467-like"/>
    <property type="match status" value="1"/>
</dbReference>
<gene>
    <name evidence="3" type="ORF">BN1012_Phect2225</name>
</gene>
<dbReference type="InterPro" id="IPR003774">
    <property type="entry name" value="AlgH-like"/>
</dbReference>
<dbReference type="RefSeq" id="WP_043948486.1">
    <property type="nucleotide sequence ID" value="NZ_HG966617.1"/>
</dbReference>
<dbReference type="AlphaFoldDB" id="X5M9V1"/>
<reference evidence="3 4" key="1">
    <citation type="journal article" date="2014" name="Front. Genet.">
        <title>Genome and metabolic network of "Candidatus Phaeomarinobacter ectocarpi" Ec32, a new candidate genus of Alphaproteobacteria frequently associated with brown algae.</title>
        <authorList>
            <person name="Dittami S.M."/>
            <person name="Barbeyron T."/>
            <person name="Boyen C."/>
            <person name="Cambefort J."/>
            <person name="Collet G."/>
            <person name="Delage L."/>
            <person name="Gobet A."/>
            <person name="Groisillier A."/>
            <person name="Leblanc C."/>
            <person name="Michel G."/>
            <person name="Scornet D."/>
            <person name="Siegel A."/>
            <person name="Tapia J.E."/>
            <person name="Tonon T."/>
        </authorList>
    </citation>
    <scope>NUCLEOTIDE SEQUENCE [LARGE SCALE GENOMIC DNA]</scope>
    <source>
        <strain evidence="3 4">Ec32</strain>
    </source>
</reference>
<dbReference type="NCBIfam" id="NF001268">
    <property type="entry name" value="PRK00228.1-4"/>
    <property type="match status" value="1"/>
</dbReference>
<evidence type="ECO:0000256" key="2">
    <source>
        <dbReference type="HAMAP-Rule" id="MF_00758"/>
    </source>
</evidence>
<dbReference type="GO" id="GO:0005829">
    <property type="term" value="C:cytosol"/>
    <property type="evidence" value="ECO:0007669"/>
    <property type="project" value="TreeGrafter"/>
</dbReference>
<evidence type="ECO:0000256" key="1">
    <source>
        <dbReference type="ARBA" id="ARBA00009600"/>
    </source>
</evidence>
<dbReference type="NCBIfam" id="NF001266">
    <property type="entry name" value="PRK00228.1-1"/>
    <property type="match status" value="1"/>
</dbReference>
<dbReference type="PATRIC" id="fig|1458461.3.peg.2230"/>
<dbReference type="HAMAP" id="MF_00758">
    <property type="entry name" value="UPF0301"/>
    <property type="match status" value="1"/>
</dbReference>
<proteinExistence type="inferred from homology"/>
<dbReference type="OrthoDB" id="9807486at2"/>
<dbReference type="SUPFAM" id="SSF143456">
    <property type="entry name" value="VC0467-like"/>
    <property type="match status" value="1"/>
</dbReference>
<dbReference type="PANTHER" id="PTHR30327">
    <property type="entry name" value="UNCHARACTERIZED PROTEIN YQGE"/>
    <property type="match status" value="1"/>
</dbReference>
<dbReference type="PANTHER" id="PTHR30327:SF1">
    <property type="entry name" value="UPF0301 PROTEIN YQGE"/>
    <property type="match status" value="1"/>
</dbReference>
<dbReference type="STRING" id="1458461.BN1012_Phect2225"/>
<dbReference type="Proteomes" id="UP000032160">
    <property type="component" value="Chromosome I"/>
</dbReference>
<dbReference type="Pfam" id="PF02622">
    <property type="entry name" value="DUF179"/>
    <property type="match status" value="1"/>
</dbReference>
<comment type="similarity">
    <text evidence="1 2">Belongs to the UPF0301 (AlgH) family.</text>
</comment>
<dbReference type="KEGG" id="pect:BN1012_Phect2225"/>
<accession>X5M9V1</accession>
<keyword evidence="4" id="KW-1185">Reference proteome</keyword>
<evidence type="ECO:0000313" key="3">
    <source>
        <dbReference type="EMBL" id="CDO60438.1"/>
    </source>
</evidence>
<evidence type="ECO:0000313" key="4">
    <source>
        <dbReference type="Proteomes" id="UP000032160"/>
    </source>
</evidence>